<sequence length="201" mass="23655">MQAFDQIQELWQKHEVEVKFSADEMLQQAKKEVNGLKFKSALNIIGMAASFIAIAALWIFFHFDSWTTHVGISITIITIGIYTLILYRDYRLIAKTDFTAHPQEYLNNLKTYQLNRYKLYNSLYWFYTVALSTGIFFYFIEILSHFNLVQKIIAIGLTFLWILFCSTILRRAVIKREKERIALLIEKFERISGQISAPEKF</sequence>
<feature type="transmembrane region" description="Helical" evidence="1">
    <location>
        <begin position="152"/>
        <end position="173"/>
    </location>
</feature>
<accession>A0A7K0FXZ6</accession>
<feature type="transmembrane region" description="Helical" evidence="1">
    <location>
        <begin position="123"/>
        <end position="140"/>
    </location>
</feature>
<keyword evidence="1" id="KW-1133">Transmembrane helix</keyword>
<evidence type="ECO:0000313" key="3">
    <source>
        <dbReference type="Proteomes" id="UP000487757"/>
    </source>
</evidence>
<name>A0A7K0FXZ6_9SPHI</name>
<dbReference type="OrthoDB" id="794917at2"/>
<organism evidence="2 3">
    <name type="scientific">Pedobacter petrophilus</name>
    <dbReference type="NCBI Taxonomy" id="1908241"/>
    <lineage>
        <taxon>Bacteria</taxon>
        <taxon>Pseudomonadati</taxon>
        <taxon>Bacteroidota</taxon>
        <taxon>Sphingobacteriia</taxon>
        <taxon>Sphingobacteriales</taxon>
        <taxon>Sphingobacteriaceae</taxon>
        <taxon>Pedobacter</taxon>
    </lineage>
</organism>
<feature type="transmembrane region" description="Helical" evidence="1">
    <location>
        <begin position="40"/>
        <end position="60"/>
    </location>
</feature>
<gene>
    <name evidence="2" type="ORF">GJU39_09135</name>
</gene>
<keyword evidence="1" id="KW-0472">Membrane</keyword>
<keyword evidence="1" id="KW-0812">Transmembrane</keyword>
<dbReference type="Proteomes" id="UP000487757">
    <property type="component" value="Unassembled WGS sequence"/>
</dbReference>
<dbReference type="EMBL" id="WKKH01000011">
    <property type="protein sequence ID" value="MRX76252.1"/>
    <property type="molecule type" value="Genomic_DNA"/>
</dbReference>
<dbReference type="RefSeq" id="WP_154280485.1">
    <property type="nucleotide sequence ID" value="NZ_JBHUJQ010000001.1"/>
</dbReference>
<dbReference type="AlphaFoldDB" id="A0A7K0FXZ6"/>
<protein>
    <submittedName>
        <fullName evidence="2">Uncharacterized protein</fullName>
    </submittedName>
</protein>
<reference evidence="2 3" key="1">
    <citation type="submission" date="2019-11" db="EMBL/GenBank/DDBJ databases">
        <title>Pedobacter petrophilus genome.</title>
        <authorList>
            <person name="Feldbauer M.J."/>
            <person name="Newman J.D."/>
        </authorList>
    </citation>
    <scope>NUCLEOTIDE SEQUENCE [LARGE SCALE GENOMIC DNA]</scope>
    <source>
        <strain evidence="2 3">LMG 29686</strain>
    </source>
</reference>
<keyword evidence="3" id="KW-1185">Reference proteome</keyword>
<evidence type="ECO:0000256" key="1">
    <source>
        <dbReference type="SAM" id="Phobius"/>
    </source>
</evidence>
<proteinExistence type="predicted"/>
<comment type="caution">
    <text evidence="2">The sequence shown here is derived from an EMBL/GenBank/DDBJ whole genome shotgun (WGS) entry which is preliminary data.</text>
</comment>
<evidence type="ECO:0000313" key="2">
    <source>
        <dbReference type="EMBL" id="MRX76252.1"/>
    </source>
</evidence>
<feature type="transmembrane region" description="Helical" evidence="1">
    <location>
        <begin position="66"/>
        <end position="87"/>
    </location>
</feature>